<feature type="transmembrane region" description="Helical" evidence="1">
    <location>
        <begin position="124"/>
        <end position="146"/>
    </location>
</feature>
<dbReference type="Proteomes" id="UP000530412">
    <property type="component" value="Unassembled WGS sequence"/>
</dbReference>
<feature type="transmembrane region" description="Helical" evidence="1">
    <location>
        <begin position="177"/>
        <end position="199"/>
    </location>
</feature>
<evidence type="ECO:0000313" key="2">
    <source>
        <dbReference type="EMBL" id="MBA8945700.1"/>
    </source>
</evidence>
<feature type="transmembrane region" description="Helical" evidence="1">
    <location>
        <begin position="38"/>
        <end position="59"/>
    </location>
</feature>
<reference evidence="2 3" key="1">
    <citation type="submission" date="2020-08" db="EMBL/GenBank/DDBJ databases">
        <title>Genomic Encyclopedia of Type Strains, Phase III (KMG-III): the genomes of soil and plant-associated and newly described type strains.</title>
        <authorList>
            <person name="Whitman W."/>
        </authorList>
    </citation>
    <scope>NUCLEOTIDE SEQUENCE [LARGE SCALE GENOMIC DNA]</scope>
    <source>
        <strain evidence="2 3">CECT 3271</strain>
    </source>
</reference>
<keyword evidence="1" id="KW-0812">Transmembrane</keyword>
<keyword evidence="1" id="KW-0472">Membrane</keyword>
<comment type="caution">
    <text evidence="2">The sequence shown here is derived from an EMBL/GenBank/DDBJ whole genome shotgun (WGS) entry which is preliminary data.</text>
</comment>
<keyword evidence="1" id="KW-1133">Transmembrane helix</keyword>
<sequence>MADPLYPLAHDEDLPELGTYNAIGTMLLHNSRADESGGFFATCWFMVILPVVPLSRYYVRQAGYSDESGLFSVRTTTNYEIVGRSRVRWTEAVRTYLAWWIVMPAALVGPNVVAAVGWEDENAGFYGMIVSVGLLFLLLTLFFVYGRYWRPVREVRWAEGETGGTDGRRWQGLASMLQMAVLVGLLGFFLGVVIFFTALAMGEIPTRLDPEPNPYADTVLHPVTLLAGLPVVTGMLTLAVLASRRWR</sequence>
<name>A0AA40SGH8_9ACTN</name>
<dbReference type="RefSeq" id="WP_142197021.1">
    <property type="nucleotide sequence ID" value="NZ_BMSU01000003.1"/>
</dbReference>
<accession>A0AA40SGH8</accession>
<dbReference type="AlphaFoldDB" id="A0AA40SGH8"/>
<dbReference type="EMBL" id="JACJIE010000010">
    <property type="protein sequence ID" value="MBA8945700.1"/>
    <property type="molecule type" value="Genomic_DNA"/>
</dbReference>
<feature type="transmembrane region" description="Helical" evidence="1">
    <location>
        <begin position="96"/>
        <end position="118"/>
    </location>
</feature>
<evidence type="ECO:0000313" key="3">
    <source>
        <dbReference type="Proteomes" id="UP000530412"/>
    </source>
</evidence>
<organism evidence="2 3">
    <name type="scientific">Streptomyces calvus</name>
    <dbReference type="NCBI Taxonomy" id="67282"/>
    <lineage>
        <taxon>Bacteria</taxon>
        <taxon>Bacillati</taxon>
        <taxon>Actinomycetota</taxon>
        <taxon>Actinomycetes</taxon>
        <taxon>Kitasatosporales</taxon>
        <taxon>Streptomycetaceae</taxon>
        <taxon>Streptomyces</taxon>
    </lineage>
</organism>
<evidence type="ECO:0000256" key="1">
    <source>
        <dbReference type="SAM" id="Phobius"/>
    </source>
</evidence>
<proteinExistence type="predicted"/>
<feature type="transmembrane region" description="Helical" evidence="1">
    <location>
        <begin position="219"/>
        <end position="242"/>
    </location>
</feature>
<gene>
    <name evidence="2" type="ORF">FHS33_004149</name>
</gene>
<protein>
    <submittedName>
        <fullName evidence="2">Uncharacterized protein</fullName>
    </submittedName>
</protein>